<proteinExistence type="predicted"/>
<dbReference type="AlphaFoldDB" id="A0A0D2HJF4"/>
<sequence>MKIDQRQVKGQNAFTAHYLIMLWPGPFGYKRENSSSYI</sequence>
<organism evidence="1 2">
    <name type="scientific">Dethiosulfatarculus sandiegensis</name>
    <dbReference type="NCBI Taxonomy" id="1429043"/>
    <lineage>
        <taxon>Bacteria</taxon>
        <taxon>Pseudomonadati</taxon>
        <taxon>Thermodesulfobacteriota</taxon>
        <taxon>Desulfarculia</taxon>
        <taxon>Desulfarculales</taxon>
        <taxon>Desulfarculaceae</taxon>
        <taxon>Dethiosulfatarculus</taxon>
    </lineage>
</organism>
<protein>
    <submittedName>
        <fullName evidence="1">Uncharacterized protein</fullName>
    </submittedName>
</protein>
<dbReference type="EMBL" id="AZAC01000083">
    <property type="protein sequence ID" value="KIX10798.1"/>
    <property type="molecule type" value="Genomic_DNA"/>
</dbReference>
<accession>A0A0D2HJF4</accession>
<gene>
    <name evidence="1" type="ORF">X474_27855</name>
</gene>
<keyword evidence="2" id="KW-1185">Reference proteome</keyword>
<reference evidence="1 2" key="1">
    <citation type="submission" date="2013-11" db="EMBL/GenBank/DDBJ databases">
        <title>Metagenomic analysis of a methanogenic consortium involved in long chain n-alkane degradation.</title>
        <authorList>
            <person name="Davidova I.A."/>
            <person name="Callaghan A.V."/>
            <person name="Wawrik B."/>
            <person name="Pruitt S."/>
            <person name="Marks C."/>
            <person name="Duncan K.E."/>
            <person name="Suflita J.M."/>
        </authorList>
    </citation>
    <scope>NUCLEOTIDE SEQUENCE [LARGE SCALE GENOMIC DNA]</scope>
    <source>
        <strain evidence="1 2">SPR</strain>
    </source>
</reference>
<comment type="caution">
    <text evidence="1">The sequence shown here is derived from an EMBL/GenBank/DDBJ whole genome shotgun (WGS) entry which is preliminary data.</text>
</comment>
<evidence type="ECO:0000313" key="1">
    <source>
        <dbReference type="EMBL" id="KIX10798.1"/>
    </source>
</evidence>
<name>A0A0D2HJF4_9BACT</name>
<dbReference type="Proteomes" id="UP000032233">
    <property type="component" value="Unassembled WGS sequence"/>
</dbReference>
<dbReference type="STRING" id="1429043.X474_27855"/>
<dbReference type="InParanoid" id="A0A0D2HJF4"/>
<evidence type="ECO:0000313" key="2">
    <source>
        <dbReference type="Proteomes" id="UP000032233"/>
    </source>
</evidence>